<sequence length="261" mass="28298">MTQLLNCVSNALEKVPSKLQSLRNAAGAESDEVFWDGPDLTEVIQSWSSGVESFRSFISPQMVQKIVSNDPMVMGAFLHTAYMLFPASTDGSGDLKVDLITGTLESLPSQSDADLPSAIIRLRGVLHDCVRDWFDIMEKLDVKILSANLYGDADGEIQISRIGFKANSGREGSHSDGDIQSQVERNPSCNWTLHFSHESSFNCIAGVIKRSSTAQETDVIAYAHPDSGIEPIFTVSMAPGSSKSLETSMALTVPPPALHFC</sequence>
<gene>
    <name evidence="1" type="ORF">NliqN6_5403</name>
</gene>
<accession>A0A8H3TY13</accession>
<organism evidence="1 2">
    <name type="scientific">Naganishia liquefaciens</name>
    <dbReference type="NCBI Taxonomy" id="104408"/>
    <lineage>
        <taxon>Eukaryota</taxon>
        <taxon>Fungi</taxon>
        <taxon>Dikarya</taxon>
        <taxon>Basidiomycota</taxon>
        <taxon>Agaricomycotina</taxon>
        <taxon>Tremellomycetes</taxon>
        <taxon>Filobasidiales</taxon>
        <taxon>Filobasidiaceae</taxon>
        <taxon>Naganishia</taxon>
    </lineage>
</organism>
<keyword evidence="2" id="KW-1185">Reference proteome</keyword>
<proteinExistence type="predicted"/>
<dbReference type="Proteomes" id="UP000620104">
    <property type="component" value="Unassembled WGS sequence"/>
</dbReference>
<protein>
    <submittedName>
        <fullName evidence="1">Uncharacterized protein</fullName>
    </submittedName>
</protein>
<evidence type="ECO:0000313" key="2">
    <source>
        <dbReference type="Proteomes" id="UP000620104"/>
    </source>
</evidence>
<name>A0A8H3TY13_9TREE</name>
<comment type="caution">
    <text evidence="1">The sequence shown here is derived from an EMBL/GenBank/DDBJ whole genome shotgun (WGS) entry which is preliminary data.</text>
</comment>
<reference evidence="1" key="1">
    <citation type="submission" date="2020-07" db="EMBL/GenBank/DDBJ databases">
        <title>Draft Genome Sequence of a Deep-Sea Yeast, Naganishia (Cryptococcus) liquefaciens strain N6.</title>
        <authorList>
            <person name="Han Y.W."/>
            <person name="Kajitani R."/>
            <person name="Morimoto H."/>
            <person name="Parhat M."/>
            <person name="Tsubouchi H."/>
            <person name="Bakenova O."/>
            <person name="Ogata M."/>
            <person name="Argunhan B."/>
            <person name="Aoki R."/>
            <person name="Kajiwara S."/>
            <person name="Itoh T."/>
            <person name="Iwasaki H."/>
        </authorList>
    </citation>
    <scope>NUCLEOTIDE SEQUENCE</scope>
    <source>
        <strain evidence="1">N6</strain>
    </source>
</reference>
<dbReference type="AlphaFoldDB" id="A0A8H3TY13"/>
<dbReference type="EMBL" id="BLZA01000032">
    <property type="protein sequence ID" value="GHJ89001.1"/>
    <property type="molecule type" value="Genomic_DNA"/>
</dbReference>
<evidence type="ECO:0000313" key="1">
    <source>
        <dbReference type="EMBL" id="GHJ89001.1"/>
    </source>
</evidence>